<proteinExistence type="predicted"/>
<evidence type="ECO:0000313" key="1">
    <source>
        <dbReference type="EMBL" id="NDV41371.1"/>
    </source>
</evidence>
<dbReference type="AlphaFoldDB" id="A0A6B2LXS7"/>
<sequence>MRDSPINFAAGSPRRLNEIFKIVRVELDLRASPSDCTPSTMLFF</sequence>
<organism evidence="1">
    <name type="scientific">Arcella intermedia</name>
    <dbReference type="NCBI Taxonomy" id="1963864"/>
    <lineage>
        <taxon>Eukaryota</taxon>
        <taxon>Amoebozoa</taxon>
        <taxon>Tubulinea</taxon>
        <taxon>Elardia</taxon>
        <taxon>Arcellinida</taxon>
        <taxon>Sphaerothecina</taxon>
        <taxon>Arcellidae</taxon>
        <taxon>Arcella</taxon>
    </lineage>
</organism>
<accession>A0A6B2LXS7</accession>
<protein>
    <submittedName>
        <fullName evidence="1">Uncharacterized protein</fullName>
    </submittedName>
</protein>
<reference evidence="1" key="1">
    <citation type="journal article" date="2020" name="J. Eukaryot. Microbiol.">
        <title>De novo Sequencing, Assembly and Annotation of the Transcriptome for the Free-Living Testate Amoeba Arcella intermedia.</title>
        <authorList>
            <person name="Ribeiro G.M."/>
            <person name="Porfirio-Sousa A.L."/>
            <person name="Maurer-Alcala X.X."/>
            <person name="Katz L.A."/>
            <person name="Lahr D.J.G."/>
        </authorList>
    </citation>
    <scope>NUCLEOTIDE SEQUENCE</scope>
</reference>
<dbReference type="EMBL" id="GIBP01012402">
    <property type="protein sequence ID" value="NDV41371.1"/>
    <property type="molecule type" value="Transcribed_RNA"/>
</dbReference>
<name>A0A6B2LXS7_9EUKA</name>